<dbReference type="InterPro" id="IPR000551">
    <property type="entry name" value="MerR-type_HTH_dom"/>
</dbReference>
<dbReference type="CDD" id="cd01106">
    <property type="entry name" value="HTH_TipAL-Mta"/>
    <property type="match status" value="1"/>
</dbReference>
<feature type="domain" description="HTH merR-type" evidence="6">
    <location>
        <begin position="2"/>
        <end position="71"/>
    </location>
</feature>
<dbReference type="GO" id="GO:0003700">
    <property type="term" value="F:DNA-binding transcription factor activity"/>
    <property type="evidence" value="ECO:0007669"/>
    <property type="project" value="InterPro"/>
</dbReference>
<evidence type="ECO:0000256" key="5">
    <source>
        <dbReference type="SAM" id="Coils"/>
    </source>
</evidence>
<dbReference type="PROSITE" id="PS50937">
    <property type="entry name" value="HTH_MERR_2"/>
    <property type="match status" value="1"/>
</dbReference>
<keyword evidence="4" id="KW-0804">Transcription</keyword>
<organism evidence="7">
    <name type="scientific">Scrofimicrobium appendicitidis</name>
    <dbReference type="NCBI Taxonomy" id="3079930"/>
    <lineage>
        <taxon>Bacteria</taxon>
        <taxon>Bacillati</taxon>
        <taxon>Actinomycetota</taxon>
        <taxon>Actinomycetes</taxon>
        <taxon>Actinomycetales</taxon>
        <taxon>Actinomycetaceae</taxon>
        <taxon>Scrofimicrobium</taxon>
    </lineage>
</organism>
<feature type="coiled-coil region" evidence="5">
    <location>
        <begin position="83"/>
        <end position="110"/>
    </location>
</feature>
<reference evidence="7" key="1">
    <citation type="submission" date="2023-11" db="EMBL/GenBank/DDBJ databases">
        <title>Scrofimicrobium hongkongense sp. nov., isolated from a patient with peritonitis.</title>
        <authorList>
            <person name="Lao H.Y."/>
            <person name="Wong A.Y.P."/>
            <person name="Ng T.L."/>
            <person name="Wong R.Y.L."/>
            <person name="Yau M.C.Y."/>
            <person name="Lam J.Y.W."/>
            <person name="Siu G.K.H."/>
        </authorList>
    </citation>
    <scope>NUCLEOTIDE SEQUENCE</scope>
    <source>
        <strain evidence="7">R131</strain>
    </source>
</reference>
<dbReference type="Gene3D" id="1.10.1660.10">
    <property type="match status" value="1"/>
</dbReference>
<dbReference type="InterPro" id="IPR047057">
    <property type="entry name" value="MerR_fam"/>
</dbReference>
<dbReference type="KEGG" id="sapp:SAC06_00225"/>
<dbReference type="PRINTS" id="PR00040">
    <property type="entry name" value="HTHMERR"/>
</dbReference>
<dbReference type="Pfam" id="PF07739">
    <property type="entry name" value="TipAS"/>
    <property type="match status" value="1"/>
</dbReference>
<proteinExistence type="predicted"/>
<evidence type="ECO:0000256" key="1">
    <source>
        <dbReference type="ARBA" id="ARBA00022491"/>
    </source>
</evidence>
<evidence type="ECO:0000313" key="7">
    <source>
        <dbReference type="EMBL" id="XBW08025.1"/>
    </source>
</evidence>
<dbReference type="SUPFAM" id="SSF46955">
    <property type="entry name" value="Putative DNA-binding domain"/>
    <property type="match status" value="1"/>
</dbReference>
<keyword evidence="5" id="KW-0175">Coiled coil</keyword>
<dbReference type="RefSeq" id="WP_350258225.1">
    <property type="nucleotide sequence ID" value="NZ_CP138335.1"/>
</dbReference>
<keyword evidence="1" id="KW-0678">Repressor</keyword>
<accession>A0AAU7V7G2</accession>
<dbReference type="Pfam" id="PF13411">
    <property type="entry name" value="MerR_1"/>
    <property type="match status" value="1"/>
</dbReference>
<evidence type="ECO:0000256" key="3">
    <source>
        <dbReference type="ARBA" id="ARBA00023125"/>
    </source>
</evidence>
<dbReference type="EMBL" id="CP138335">
    <property type="protein sequence ID" value="XBW08025.1"/>
    <property type="molecule type" value="Genomic_DNA"/>
</dbReference>
<evidence type="ECO:0000259" key="6">
    <source>
        <dbReference type="PROSITE" id="PS50937"/>
    </source>
</evidence>
<protein>
    <submittedName>
        <fullName evidence="7">MerR family transcriptional regulator</fullName>
    </submittedName>
</protein>
<dbReference type="SUPFAM" id="SSF89082">
    <property type="entry name" value="Antibiotic binding domain of TipA-like multidrug resistance regulators"/>
    <property type="match status" value="1"/>
</dbReference>
<dbReference type="PANTHER" id="PTHR30204:SF69">
    <property type="entry name" value="MERR-FAMILY TRANSCRIPTIONAL REGULATOR"/>
    <property type="match status" value="1"/>
</dbReference>
<dbReference type="InterPro" id="IPR036244">
    <property type="entry name" value="TipA-like_antibiotic-bd"/>
</dbReference>
<dbReference type="AlphaFoldDB" id="A0AAU7V7G2"/>
<evidence type="ECO:0000256" key="2">
    <source>
        <dbReference type="ARBA" id="ARBA00023015"/>
    </source>
</evidence>
<dbReference type="SMART" id="SM00422">
    <property type="entry name" value="HTH_MERR"/>
    <property type="match status" value="1"/>
</dbReference>
<evidence type="ECO:0000256" key="4">
    <source>
        <dbReference type="ARBA" id="ARBA00023163"/>
    </source>
</evidence>
<keyword evidence="3" id="KW-0238">DNA-binding</keyword>
<dbReference type="GO" id="GO:0003677">
    <property type="term" value="F:DNA binding"/>
    <property type="evidence" value="ECO:0007669"/>
    <property type="project" value="UniProtKB-KW"/>
</dbReference>
<sequence>MTWTIQEVARLAGTTPRALRHYEESGLLYPNRNPINGYREYDETQLRRLQHILLLRELGLSLTDVARALADRTQESVALAFHLELLEQRREDLERQIQSVKHTLAALAGKERFVAEKAFEGFDNSQYEQEVRDRWGEQAWSSSAKWWDSKSKEEQVAWTEQVAQMGRDWRAASEDPEISPTSPAAQELARRHVEWLRSIPGTPGPQGGEVLAEYARNLAEMYVADERFAANYGGVEGAKFVRAALLAYLGD</sequence>
<name>A0AAU7V7G2_9ACTO</name>
<dbReference type="InterPro" id="IPR009061">
    <property type="entry name" value="DNA-bd_dom_put_sf"/>
</dbReference>
<gene>
    <name evidence="7" type="ORF">SAC06_00225</name>
</gene>
<keyword evidence="2" id="KW-0805">Transcription regulation</keyword>
<dbReference type="InterPro" id="IPR012925">
    <property type="entry name" value="TipAS_dom"/>
</dbReference>
<dbReference type="PANTHER" id="PTHR30204">
    <property type="entry name" value="REDOX-CYCLING DRUG-SENSING TRANSCRIPTIONAL ACTIVATOR SOXR"/>
    <property type="match status" value="1"/>
</dbReference>
<dbReference type="Gene3D" id="1.10.490.50">
    <property type="entry name" value="Antibiotic binding domain of TipA-like multidrug resistance regulators"/>
    <property type="match status" value="1"/>
</dbReference>